<organism evidence="12">
    <name type="scientific">Harpegnathos saltator</name>
    <name type="common">Jerdon's jumping ant</name>
    <dbReference type="NCBI Taxonomy" id="610380"/>
    <lineage>
        <taxon>Eukaryota</taxon>
        <taxon>Metazoa</taxon>
        <taxon>Ecdysozoa</taxon>
        <taxon>Arthropoda</taxon>
        <taxon>Hexapoda</taxon>
        <taxon>Insecta</taxon>
        <taxon>Pterygota</taxon>
        <taxon>Neoptera</taxon>
        <taxon>Endopterygota</taxon>
        <taxon>Hymenoptera</taxon>
        <taxon>Apocrita</taxon>
        <taxon>Aculeata</taxon>
        <taxon>Formicoidea</taxon>
        <taxon>Formicidae</taxon>
        <taxon>Ponerinae</taxon>
        <taxon>Ponerini</taxon>
        <taxon>Harpegnathos</taxon>
    </lineage>
</organism>
<dbReference type="OMA" id="CHIAVFV"/>
<keyword evidence="5 10" id="KW-0812">Transmembrane</keyword>
<evidence type="ECO:0000313" key="11">
    <source>
        <dbReference type="EMBL" id="EFN85106.1"/>
    </source>
</evidence>
<keyword evidence="7 10" id="KW-1133">Transmembrane helix</keyword>
<dbReference type="STRING" id="610380.E2BGX4"/>
<feature type="transmembrane region" description="Helical" evidence="10">
    <location>
        <begin position="121"/>
        <end position="143"/>
    </location>
</feature>
<dbReference type="InterPro" id="IPR040039">
    <property type="entry name" value="PIGX"/>
</dbReference>
<evidence type="ECO:0000256" key="8">
    <source>
        <dbReference type="ARBA" id="ARBA00023136"/>
    </source>
</evidence>
<dbReference type="GO" id="GO:0006506">
    <property type="term" value="P:GPI anchor biosynthetic process"/>
    <property type="evidence" value="ECO:0007669"/>
    <property type="project" value="UniProtKB-UniPathway"/>
</dbReference>
<evidence type="ECO:0000256" key="4">
    <source>
        <dbReference type="ARBA" id="ARBA00022502"/>
    </source>
</evidence>
<dbReference type="PANTHER" id="PTHR28650">
    <property type="entry name" value="PHOSPHATIDYLINOSITOL-GLYCAN BIOSYNTHESIS CLASS X PROTEIN"/>
    <property type="match status" value="1"/>
</dbReference>
<dbReference type="EMBL" id="GL448228">
    <property type="protein sequence ID" value="EFN85106.1"/>
    <property type="molecule type" value="Genomic_DNA"/>
</dbReference>
<evidence type="ECO:0000256" key="1">
    <source>
        <dbReference type="ARBA" id="ARBA00004389"/>
    </source>
</evidence>
<dbReference type="PANTHER" id="PTHR28650:SF1">
    <property type="entry name" value="PHOSPHATIDYLINOSITOL-GLYCAN BIOSYNTHESIS CLASS X PROTEIN"/>
    <property type="match status" value="1"/>
</dbReference>
<evidence type="ECO:0000256" key="9">
    <source>
        <dbReference type="ARBA" id="ARBA00023180"/>
    </source>
</evidence>
<dbReference type="InterPro" id="IPR013233">
    <property type="entry name" value="PIG-X/PBN1"/>
</dbReference>
<sequence>MSTICSMGETNVESFAEKSGWQNVTTCGSIMSLSSYILTIPVHQRYQYSRETGGSVSVTLPMPRLLLGCQKRLKDHRISKINLCDPCVGLAAKWREIPYNVSNSESYEWSIPVGDSSLLTLVTYVTLLFTAVGAILIVCAIHVNVSKNHLKQD</sequence>
<dbReference type="AlphaFoldDB" id="E2BGX4"/>
<protein>
    <recommendedName>
        <fullName evidence="10">Phosphatidylinositol-glycan biosynthesis class X protein</fullName>
    </recommendedName>
</protein>
<evidence type="ECO:0000256" key="10">
    <source>
        <dbReference type="RuleBase" id="RU366056"/>
    </source>
</evidence>
<keyword evidence="8 10" id="KW-0472">Membrane</keyword>
<keyword evidence="6 10" id="KW-0256">Endoplasmic reticulum</keyword>
<evidence type="ECO:0000256" key="3">
    <source>
        <dbReference type="ARBA" id="ARBA00010345"/>
    </source>
</evidence>
<keyword evidence="4 10" id="KW-0337">GPI-anchor biosynthesis</keyword>
<name>E2BGX4_HARSA</name>
<comment type="subcellular location">
    <subcellularLocation>
        <location evidence="1 10">Endoplasmic reticulum membrane</location>
        <topology evidence="1 10">Single-pass membrane protein</topology>
    </subcellularLocation>
</comment>
<keyword evidence="12" id="KW-1185">Reference proteome</keyword>
<gene>
    <name evidence="11" type="ORF">EAI_14902</name>
</gene>
<dbReference type="InParanoid" id="E2BGX4"/>
<dbReference type="Proteomes" id="UP000008237">
    <property type="component" value="Unassembled WGS sequence"/>
</dbReference>
<dbReference type="Pfam" id="PF08320">
    <property type="entry name" value="PIG-X"/>
    <property type="match status" value="1"/>
</dbReference>
<reference evidence="11 12" key="1">
    <citation type="journal article" date="2010" name="Science">
        <title>Genomic comparison of the ants Camponotus floridanus and Harpegnathos saltator.</title>
        <authorList>
            <person name="Bonasio R."/>
            <person name="Zhang G."/>
            <person name="Ye C."/>
            <person name="Mutti N.S."/>
            <person name="Fang X."/>
            <person name="Qin N."/>
            <person name="Donahue G."/>
            <person name="Yang P."/>
            <person name="Li Q."/>
            <person name="Li C."/>
            <person name="Zhang P."/>
            <person name="Huang Z."/>
            <person name="Berger S.L."/>
            <person name="Reinberg D."/>
            <person name="Wang J."/>
            <person name="Liebig J."/>
        </authorList>
    </citation>
    <scope>NUCLEOTIDE SEQUENCE [LARGE SCALE GENOMIC DNA]</scope>
    <source>
        <strain evidence="11 12">R22 G/1</strain>
    </source>
</reference>
<evidence type="ECO:0000256" key="7">
    <source>
        <dbReference type="ARBA" id="ARBA00022989"/>
    </source>
</evidence>
<evidence type="ECO:0000256" key="6">
    <source>
        <dbReference type="ARBA" id="ARBA00022824"/>
    </source>
</evidence>
<evidence type="ECO:0000256" key="5">
    <source>
        <dbReference type="ARBA" id="ARBA00022692"/>
    </source>
</evidence>
<evidence type="ECO:0000256" key="2">
    <source>
        <dbReference type="ARBA" id="ARBA00004687"/>
    </source>
</evidence>
<keyword evidence="9" id="KW-0325">Glycoprotein</keyword>
<proteinExistence type="inferred from homology"/>
<evidence type="ECO:0000313" key="12">
    <source>
        <dbReference type="Proteomes" id="UP000008237"/>
    </source>
</evidence>
<dbReference type="OrthoDB" id="5546453at2759"/>
<dbReference type="GO" id="GO:0005789">
    <property type="term" value="C:endoplasmic reticulum membrane"/>
    <property type="evidence" value="ECO:0007669"/>
    <property type="project" value="UniProtKB-SubCell"/>
</dbReference>
<comment type="function">
    <text evidence="10">Stabilizing subunit of the glycosylphosphatidylinositol-mannosyltransferase I complex which catalyzes the transfer of the first mannose, via an alpha-1,4 bond from a dolichol-phosphate-mannose (Dol-P-Man) to the glucosaminyl acyl phosphatidylinositol (GlcN-(acyl)PI) intermediate to generate alpha-D-Man-(1-&gt;4)-alpha-D-GlcN-(1-&gt;6)-(1-radyl,2-acyl-sn-glycero-3-phospho)-2-acyl-inositol and participates in the sixth step of the glycosylphosphatidylinositol-anchor biosynthesis. Probably acts by stabilizing the mannosyltransferase PIGM.</text>
</comment>
<comment type="similarity">
    <text evidence="3 10">Belongs to the PIGX family.</text>
</comment>
<comment type="pathway">
    <text evidence="2 10">Glycolipid biosynthesis; glycosylphosphatidylinositol-anchor biosynthesis.</text>
</comment>
<dbReference type="UniPathway" id="UPA00196"/>
<accession>E2BGX4</accession>